<keyword evidence="2 5" id="KW-0812">Transmembrane</keyword>
<evidence type="ECO:0000313" key="8">
    <source>
        <dbReference type="Proteomes" id="UP000672011"/>
    </source>
</evidence>
<name>A0ABX7XB69_9FLAO</name>
<protein>
    <submittedName>
        <fullName evidence="7">RDD family protein</fullName>
    </submittedName>
</protein>
<dbReference type="PANTHER" id="PTHR38480">
    <property type="entry name" value="SLR0254 PROTEIN"/>
    <property type="match status" value="1"/>
</dbReference>
<keyword evidence="3 5" id="KW-1133">Transmembrane helix</keyword>
<reference evidence="7 8" key="1">
    <citation type="journal article" date="2021" name="Int. J. Syst. Evol. Microbiol.">
        <title>Faecalibacter bovis sp. nov., isolated from cow faeces.</title>
        <authorList>
            <person name="Li F."/>
            <person name="Zhao W."/>
            <person name="Hong Q."/>
            <person name="Shao Q."/>
            <person name="Song J."/>
            <person name="Yang S."/>
        </authorList>
    </citation>
    <scope>NUCLEOTIDE SEQUENCE [LARGE SCALE GENOMIC DNA]</scope>
    <source>
        <strain evidence="7 8">ZY171143</strain>
    </source>
</reference>
<dbReference type="RefSeq" id="WP_230475767.1">
    <property type="nucleotide sequence ID" value="NZ_CP072842.1"/>
</dbReference>
<proteinExistence type="predicted"/>
<feature type="transmembrane region" description="Helical" evidence="5">
    <location>
        <begin position="110"/>
        <end position="131"/>
    </location>
</feature>
<evidence type="ECO:0000313" key="7">
    <source>
        <dbReference type="EMBL" id="QTV05142.1"/>
    </source>
</evidence>
<evidence type="ECO:0000256" key="1">
    <source>
        <dbReference type="ARBA" id="ARBA00004141"/>
    </source>
</evidence>
<comment type="subcellular location">
    <subcellularLocation>
        <location evidence="1">Membrane</location>
        <topology evidence="1">Multi-pass membrane protein</topology>
    </subcellularLocation>
</comment>
<keyword evidence="4 5" id="KW-0472">Membrane</keyword>
<accession>A0ABX7XB69</accession>
<keyword evidence="8" id="KW-1185">Reference proteome</keyword>
<dbReference type="PANTHER" id="PTHR38480:SF1">
    <property type="entry name" value="SLR0254 PROTEIN"/>
    <property type="match status" value="1"/>
</dbReference>
<evidence type="ECO:0000256" key="5">
    <source>
        <dbReference type="SAM" id="Phobius"/>
    </source>
</evidence>
<feature type="domain" description="RDD" evidence="6">
    <location>
        <begin position="19"/>
        <end position="144"/>
    </location>
</feature>
<evidence type="ECO:0000256" key="2">
    <source>
        <dbReference type="ARBA" id="ARBA00022692"/>
    </source>
</evidence>
<dbReference type="Pfam" id="PF06271">
    <property type="entry name" value="RDD"/>
    <property type="match status" value="1"/>
</dbReference>
<sequence length="240" mass="27949">MNKLLVNTPQNVQIEYNIAVLGPRILAFIIDVILRFAYMYLIFEILENVRFEDDWLEMGTYSLLLLPSLIYPVLLETIMNGQTIGKWVTQIRVVQMDGQAASFYNYFTRWLIGIFEITFTFCSVAFFTIILNKKGQRLGDIAANTVLISLKSKLDLHQTIFKDLDDNYVIRFPEVSKLSDRDINIVNDNFQRALKSDNYEILEALTRKLEGIMDVKSDGLGFIDFIKTVIQDHYHFHRNK</sequence>
<dbReference type="Proteomes" id="UP000672011">
    <property type="component" value="Chromosome"/>
</dbReference>
<feature type="transmembrane region" description="Helical" evidence="5">
    <location>
        <begin position="55"/>
        <end position="74"/>
    </location>
</feature>
<dbReference type="InterPro" id="IPR010432">
    <property type="entry name" value="RDD"/>
</dbReference>
<evidence type="ECO:0000256" key="3">
    <source>
        <dbReference type="ARBA" id="ARBA00022989"/>
    </source>
</evidence>
<feature type="transmembrane region" description="Helical" evidence="5">
    <location>
        <begin position="25"/>
        <end position="43"/>
    </location>
</feature>
<evidence type="ECO:0000256" key="4">
    <source>
        <dbReference type="ARBA" id="ARBA00023136"/>
    </source>
</evidence>
<reference evidence="8" key="2">
    <citation type="submission" date="2021-04" db="EMBL/GenBank/DDBJ databases">
        <title>Taxonomy of Flavobacteriaceae bacterium ZY171143.</title>
        <authorList>
            <person name="Li F."/>
        </authorList>
    </citation>
    <scope>NUCLEOTIDE SEQUENCE [LARGE SCALE GENOMIC DNA]</scope>
    <source>
        <strain evidence="8">ZY171143</strain>
    </source>
</reference>
<evidence type="ECO:0000259" key="6">
    <source>
        <dbReference type="Pfam" id="PF06271"/>
    </source>
</evidence>
<organism evidence="7 8">
    <name type="scientific">Faecalibacter bovis</name>
    <dbReference type="NCBI Taxonomy" id="2898187"/>
    <lineage>
        <taxon>Bacteria</taxon>
        <taxon>Pseudomonadati</taxon>
        <taxon>Bacteroidota</taxon>
        <taxon>Flavobacteriia</taxon>
        <taxon>Flavobacteriales</taxon>
        <taxon>Weeksellaceae</taxon>
        <taxon>Faecalibacter</taxon>
    </lineage>
</organism>
<dbReference type="EMBL" id="CP072842">
    <property type="protein sequence ID" value="QTV05142.1"/>
    <property type="molecule type" value="Genomic_DNA"/>
</dbReference>
<gene>
    <name evidence="7" type="ORF">J9309_10140</name>
</gene>